<reference evidence="2 3" key="1">
    <citation type="submission" date="2006-12" db="EMBL/GenBank/DDBJ databases">
        <title>Complete sequence of Acidovorax avenae subsp. citrulli AAC00-1.</title>
        <authorList>
            <consortium name="US DOE Joint Genome Institute"/>
            <person name="Copeland A."/>
            <person name="Lucas S."/>
            <person name="Lapidus A."/>
            <person name="Barry K."/>
            <person name="Detter J.C."/>
            <person name="Glavina del Rio T."/>
            <person name="Dalin E."/>
            <person name="Tice H."/>
            <person name="Pitluck S."/>
            <person name="Kiss H."/>
            <person name="Brettin T."/>
            <person name="Bruce D."/>
            <person name="Han C."/>
            <person name="Tapia R."/>
            <person name="Gilna P."/>
            <person name="Schmutz J."/>
            <person name="Larimer F."/>
            <person name="Land M."/>
            <person name="Hauser L."/>
            <person name="Kyrpides N."/>
            <person name="Kim E."/>
            <person name="Stahl D."/>
            <person name="Richardson P."/>
        </authorList>
    </citation>
    <scope>NUCLEOTIDE SEQUENCE [LARGE SCALE GENOMIC DNA]</scope>
    <source>
        <strain evidence="2 3">AAC00-1</strain>
    </source>
</reference>
<organism evidence="2 3">
    <name type="scientific">Paracidovorax citrulli (strain AAC00-1)</name>
    <name type="common">Acidovorax citrulli</name>
    <dbReference type="NCBI Taxonomy" id="397945"/>
    <lineage>
        <taxon>Bacteria</taxon>
        <taxon>Pseudomonadati</taxon>
        <taxon>Pseudomonadota</taxon>
        <taxon>Betaproteobacteria</taxon>
        <taxon>Burkholderiales</taxon>
        <taxon>Comamonadaceae</taxon>
        <taxon>Paracidovorax</taxon>
    </lineage>
</organism>
<evidence type="ECO:0000313" key="3">
    <source>
        <dbReference type="Proteomes" id="UP000002596"/>
    </source>
</evidence>
<feature type="region of interest" description="Disordered" evidence="1">
    <location>
        <begin position="66"/>
        <end position="85"/>
    </location>
</feature>
<evidence type="ECO:0000256" key="1">
    <source>
        <dbReference type="SAM" id="MobiDB-lite"/>
    </source>
</evidence>
<dbReference type="STRING" id="397945.Aave_1755"/>
<dbReference type="AlphaFoldDB" id="A1TN04"/>
<feature type="compositionally biased region" description="Basic and acidic residues" evidence="1">
    <location>
        <begin position="66"/>
        <end position="80"/>
    </location>
</feature>
<name>A1TN04_PARC0</name>
<proteinExistence type="predicted"/>
<dbReference type="HOGENOM" id="CLU_1987767_0_0_4"/>
<evidence type="ECO:0000313" key="2">
    <source>
        <dbReference type="EMBL" id="ABM32342.1"/>
    </source>
</evidence>
<gene>
    <name evidence="2" type="ordered locus">Aave_1755</name>
</gene>
<dbReference type="Proteomes" id="UP000002596">
    <property type="component" value="Chromosome"/>
</dbReference>
<accession>A1TN04</accession>
<dbReference type="KEGG" id="aav:Aave_1755"/>
<feature type="region of interest" description="Disordered" evidence="1">
    <location>
        <begin position="32"/>
        <end position="51"/>
    </location>
</feature>
<dbReference type="EMBL" id="CP000512">
    <property type="protein sequence ID" value="ABM32342.1"/>
    <property type="molecule type" value="Genomic_DNA"/>
</dbReference>
<sequence>MADWTSTTTTTWEPDWMRSTTRDRLAACRAVHAAPGRPGREKASSAAHPGEKIVPAMRNFRYAEDATEREHGSHPGERVVPEAGNGALVRRMSRDASPAEAKGLRASRNGLLSVLRSWVRAARHS</sequence>
<protein>
    <submittedName>
        <fullName evidence="2">Uncharacterized protein</fullName>
    </submittedName>
</protein>